<sequence length="169" mass="20028">MTFQTPKRPLPDPTPNMENEIIRLMDLNQYAEAYQLLISLTNPSVSNLYNIALCLFKSRDYVGCIIQLEKIESKLQVNRYHSLNTNQEYNRILNIQRAIDTHLNAISNFYVEHFSHILYDSILRLRVDSWAQLKRWDKVLQIATKLQFKEYDNINRAIDQACNYSKTRK</sequence>
<evidence type="ECO:0000313" key="1">
    <source>
        <dbReference type="EMBL" id="EGJ71308.1"/>
    </source>
</evidence>
<dbReference type="Proteomes" id="UP000018439">
    <property type="component" value="Chromosome"/>
</dbReference>
<keyword evidence="2" id="KW-1185">Reference proteome</keyword>
<dbReference type="EMBL" id="CM001167">
    <property type="protein sequence ID" value="EGJ71308.1"/>
    <property type="molecule type" value="Genomic_DNA"/>
</dbReference>
<evidence type="ECO:0000313" key="2">
    <source>
        <dbReference type="Proteomes" id="UP000018439"/>
    </source>
</evidence>
<dbReference type="HOGENOM" id="CLU_1575356_0_0_10"/>
<reference evidence="1 2" key="1">
    <citation type="journal article" date="2011" name="Stand. Genomic Sci.">
        <title>Non-contiguous finished genome sequence of Bacteroides coprosuis type strain (PC139).</title>
        <authorList>
            <person name="Land M."/>
            <person name="Held B."/>
            <person name="Gronow S."/>
            <person name="Abt B."/>
            <person name="Lucas S."/>
            <person name="Del Rio T.G."/>
            <person name="Nolan M."/>
            <person name="Tice H."/>
            <person name="Cheng J.F."/>
            <person name="Pitluck S."/>
            <person name="Liolios K."/>
            <person name="Pagani I."/>
            <person name="Ivanova N."/>
            <person name="Mavromatis K."/>
            <person name="Mikhailova N."/>
            <person name="Pati A."/>
            <person name="Tapia R."/>
            <person name="Han C."/>
            <person name="Goodwin L."/>
            <person name="Chen A."/>
            <person name="Palaniappan K."/>
            <person name="Hauser L."/>
            <person name="Brambilla E.M."/>
            <person name="Rohde M."/>
            <person name="Goker M."/>
            <person name="Detter J.C."/>
            <person name="Woyke T."/>
            <person name="Bristow J."/>
            <person name="Eisen J.A."/>
            <person name="Markowitz V."/>
            <person name="Hugenholtz P."/>
            <person name="Kyrpides N.C."/>
            <person name="Klenk H.P."/>
            <person name="Lapidus A."/>
        </authorList>
    </citation>
    <scope>NUCLEOTIDE SEQUENCE</scope>
    <source>
        <strain evidence="1 2">DSM 18011</strain>
    </source>
</reference>
<organism evidence="1 2">
    <name type="scientific">Bacteroides coprosuis DSM 18011</name>
    <dbReference type="NCBI Taxonomy" id="679937"/>
    <lineage>
        <taxon>Bacteria</taxon>
        <taxon>Pseudomonadati</taxon>
        <taxon>Bacteroidota</taxon>
        <taxon>Bacteroidia</taxon>
        <taxon>Bacteroidales</taxon>
        <taxon>Bacteroidaceae</taxon>
        <taxon>Bacteroides</taxon>
    </lineage>
</organism>
<name>F3ZU63_9BACE</name>
<protein>
    <recommendedName>
        <fullName evidence="3">TPR repeat-containing protein</fullName>
    </recommendedName>
</protein>
<accession>F3ZU63</accession>
<dbReference type="STRING" id="679937.Bcop_1101"/>
<dbReference type="OrthoDB" id="796284at2"/>
<dbReference type="eggNOG" id="ENOG5033HGG">
    <property type="taxonomic scope" value="Bacteria"/>
</dbReference>
<gene>
    <name evidence="1" type="ORF">Bcop_1101</name>
</gene>
<proteinExistence type="predicted"/>
<evidence type="ECO:0008006" key="3">
    <source>
        <dbReference type="Google" id="ProtNLM"/>
    </source>
</evidence>
<dbReference type="AlphaFoldDB" id="F3ZU63"/>